<accession>A0AAD9MTS8</accession>
<dbReference type="SMART" id="SM00181">
    <property type="entry name" value="EGF"/>
    <property type="match status" value="11"/>
</dbReference>
<feature type="signal peptide" evidence="1">
    <location>
        <begin position="1"/>
        <end position="20"/>
    </location>
</feature>
<feature type="domain" description="EGF-like" evidence="2">
    <location>
        <begin position="24"/>
        <end position="60"/>
    </location>
</feature>
<protein>
    <recommendedName>
        <fullName evidence="2">EGF-like domain-containing protein</fullName>
    </recommendedName>
</protein>
<feature type="domain" description="EGF-like" evidence="2">
    <location>
        <begin position="303"/>
        <end position="337"/>
    </location>
</feature>
<dbReference type="SUPFAM" id="SSF57184">
    <property type="entry name" value="Growth factor receptor domain"/>
    <property type="match status" value="5"/>
</dbReference>
<gene>
    <name evidence="3" type="ORF">LSH36_676g00014</name>
</gene>
<evidence type="ECO:0000313" key="4">
    <source>
        <dbReference type="Proteomes" id="UP001208570"/>
    </source>
</evidence>
<dbReference type="InterPro" id="IPR009030">
    <property type="entry name" value="Growth_fac_rcpt_cys_sf"/>
</dbReference>
<feature type="domain" description="EGF-like" evidence="2">
    <location>
        <begin position="480"/>
        <end position="516"/>
    </location>
</feature>
<dbReference type="PANTHER" id="PTHR23275">
    <property type="entry name" value="CABRIOLET.-RELATED"/>
    <property type="match status" value="1"/>
</dbReference>
<proteinExistence type="predicted"/>
<feature type="chain" id="PRO_5042203726" description="EGF-like domain-containing protein" evidence="1">
    <location>
        <begin position="21"/>
        <end position="845"/>
    </location>
</feature>
<sequence>MKYIVLLIALLWAFVGRSQGTTESCRAMGLYFCTECENTDLQCHLCTSGYTLKSDKTGCLKCTDTNCIQCSINTADTTKTDCEVCAAGYYLKDADKTCVSCGITNCNTCHMGNDSVVVCDQCDSSYYKVSDSECAACDTSCLNCTSTSCLACKSSTYVISGADSKKCAACPGNCKTCITGDSTTITKCTTCNDGYYVSNDACAACPGDQCKTCPDGTCNACLDNFYLDGSSCSACSYQCLKCSDGTTCDTCVTRYTTKGTEDKSCDECPTNCNICTPEQAAVGKCTTCMTGYALDSVTSKCVACSAVTDCESCTVSSGTVTCTACKTDFKKDDNKCYKCPDNCPLANCVHNETAVDSFKTYCETCNIGYTTNNNLQCVSCDGCDYCSWNDTRQTTQCQCSNPDTNPDTTTGTYQFRGTCDTDVYVCKEGYYYVELDDTKFVPSCKGCIVGCSHCNTTSECFECKATDYATKPKTDGTCYKCSSGSSNCLTCSSNDGTTFTCNSCKSGYFTKDAGCSACPANCDTCSDATSCTTCKASAVKGADGKCYACPASCTTCTVDTDGVTSCTTCVDGYEVNNGACEACPANCLDCEYVDGALICSDDKCATGYQKLASDKLCHACPNNCAACTESTSTPDLLVCGTCQSQFTLNEYACGACPAKCAKCSAKGANIVCDTCDDGYYMDSDKVCQSTATFGTECLDASDKPPSCSLCQEGVGAELVSDKCYVNCYTCGSLTNNVPTSTIAQCNAQGNEYPDKAPCEYGCYIAIKYDNNEMILASRGCVVNATCLSDGVEQCTDTGPSQNCFKCCDSGELCNGNYWNPSCASASHVIGIITMSVTILAAYVIN</sequence>
<reference evidence="3" key="1">
    <citation type="journal article" date="2023" name="Mol. Biol. Evol.">
        <title>Third-Generation Sequencing Reveals the Adaptive Role of the Epigenome in Three Deep-Sea Polychaetes.</title>
        <authorList>
            <person name="Perez M."/>
            <person name="Aroh O."/>
            <person name="Sun Y."/>
            <person name="Lan Y."/>
            <person name="Juniper S.K."/>
            <person name="Young C.R."/>
            <person name="Angers B."/>
            <person name="Qian P.Y."/>
        </authorList>
    </citation>
    <scope>NUCLEOTIDE SEQUENCE</scope>
    <source>
        <strain evidence="3">P08H-3</strain>
    </source>
</reference>
<dbReference type="InterPro" id="IPR052798">
    <property type="entry name" value="Giardia_VSA"/>
</dbReference>
<dbReference type="Proteomes" id="UP001208570">
    <property type="component" value="Unassembled WGS sequence"/>
</dbReference>
<comment type="caution">
    <text evidence="3">The sequence shown here is derived from an EMBL/GenBank/DDBJ whole genome shotgun (WGS) entry which is preliminary data.</text>
</comment>
<keyword evidence="4" id="KW-1185">Reference proteome</keyword>
<dbReference type="SMART" id="SM00261">
    <property type="entry name" value="FU"/>
    <property type="match status" value="7"/>
</dbReference>
<feature type="domain" description="EGF-like" evidence="2">
    <location>
        <begin position="338"/>
        <end position="378"/>
    </location>
</feature>
<name>A0AAD9MTS8_9ANNE</name>
<evidence type="ECO:0000256" key="1">
    <source>
        <dbReference type="SAM" id="SignalP"/>
    </source>
</evidence>
<dbReference type="InterPro" id="IPR000742">
    <property type="entry name" value="EGF"/>
</dbReference>
<keyword evidence="1" id="KW-0732">Signal</keyword>
<feature type="domain" description="EGF-like" evidence="2">
    <location>
        <begin position="234"/>
        <end position="266"/>
    </location>
</feature>
<feature type="domain" description="EGF-like" evidence="2">
    <location>
        <begin position="61"/>
        <end position="99"/>
    </location>
</feature>
<feature type="domain" description="EGF-like" evidence="2">
    <location>
        <begin position="655"/>
        <end position="688"/>
    </location>
</feature>
<feature type="domain" description="EGF-like" evidence="2">
    <location>
        <begin position="267"/>
        <end position="302"/>
    </location>
</feature>
<dbReference type="EMBL" id="JAODUP010000676">
    <property type="protein sequence ID" value="KAK2145522.1"/>
    <property type="molecule type" value="Genomic_DNA"/>
</dbReference>
<dbReference type="PANTHER" id="PTHR23275:SF100">
    <property type="entry name" value="EGF-LIKE DOMAIN-CONTAINING PROTEIN"/>
    <property type="match status" value="1"/>
</dbReference>
<evidence type="ECO:0000313" key="3">
    <source>
        <dbReference type="EMBL" id="KAK2145522.1"/>
    </source>
</evidence>
<dbReference type="InterPro" id="IPR006212">
    <property type="entry name" value="Furin_repeat"/>
</dbReference>
<feature type="domain" description="EGF-like" evidence="2">
    <location>
        <begin position="166"/>
        <end position="203"/>
    </location>
</feature>
<dbReference type="AlphaFoldDB" id="A0AAD9MTS8"/>
<dbReference type="Gene3D" id="2.10.220.10">
    <property type="entry name" value="Hormone Receptor, Insulin-like Growth Factor Receptor 1, Chain A, domain 2"/>
    <property type="match status" value="1"/>
</dbReference>
<evidence type="ECO:0000259" key="2">
    <source>
        <dbReference type="SMART" id="SM00181"/>
    </source>
</evidence>
<feature type="domain" description="EGF-like" evidence="2">
    <location>
        <begin position="204"/>
        <end position="233"/>
    </location>
</feature>
<organism evidence="3 4">
    <name type="scientific">Paralvinella palmiformis</name>
    <dbReference type="NCBI Taxonomy" id="53620"/>
    <lineage>
        <taxon>Eukaryota</taxon>
        <taxon>Metazoa</taxon>
        <taxon>Spiralia</taxon>
        <taxon>Lophotrochozoa</taxon>
        <taxon>Annelida</taxon>
        <taxon>Polychaeta</taxon>
        <taxon>Sedentaria</taxon>
        <taxon>Canalipalpata</taxon>
        <taxon>Terebellida</taxon>
        <taxon>Terebelliformia</taxon>
        <taxon>Alvinellidae</taxon>
        <taxon>Paralvinella</taxon>
    </lineage>
</organism>
<feature type="domain" description="EGF-like" evidence="2">
    <location>
        <begin position="548"/>
        <end position="581"/>
    </location>
</feature>